<dbReference type="PANTHER" id="PTHR11384">
    <property type="entry name" value="ATP-BINDING CASSETTE, SUB-FAMILY D MEMBER"/>
    <property type="match status" value="1"/>
</dbReference>
<evidence type="ECO:0000256" key="7">
    <source>
        <dbReference type="ARBA" id="ARBA00023136"/>
    </source>
</evidence>
<dbReference type="KEGG" id="mfre:EXE63_28180"/>
<keyword evidence="7 8" id="KW-0472">Membrane</keyword>
<evidence type="ECO:0000256" key="6">
    <source>
        <dbReference type="ARBA" id="ARBA00022989"/>
    </source>
</evidence>
<dbReference type="CDD" id="cd03223">
    <property type="entry name" value="ABCD_peroxisomal_ALDP"/>
    <property type="match status" value="1"/>
</dbReference>
<dbReference type="Pfam" id="PF06472">
    <property type="entry name" value="ABC_membrane_2"/>
    <property type="match status" value="1"/>
</dbReference>
<dbReference type="RefSeq" id="WP_168144659.1">
    <property type="nucleotide sequence ID" value="NZ_CP038799.1"/>
</dbReference>
<comment type="subcellular location">
    <subcellularLocation>
        <location evidence="1">Cell membrane</location>
        <topology evidence="1">Multi-pass membrane protein</topology>
    </subcellularLocation>
</comment>
<dbReference type="InterPro" id="IPR017871">
    <property type="entry name" value="ABC_transporter-like_CS"/>
</dbReference>
<evidence type="ECO:0000259" key="9">
    <source>
        <dbReference type="PROSITE" id="PS50893"/>
    </source>
</evidence>
<dbReference type="Gene3D" id="1.20.1560.10">
    <property type="entry name" value="ABC transporter type 1, transmembrane domain"/>
    <property type="match status" value="1"/>
</dbReference>
<dbReference type="Gene3D" id="3.40.50.300">
    <property type="entry name" value="P-loop containing nucleotide triphosphate hydrolases"/>
    <property type="match status" value="1"/>
</dbReference>
<protein>
    <submittedName>
        <fullName evidence="11">ABC transporter ATP-binding protein/permease</fullName>
    </submittedName>
</protein>
<evidence type="ECO:0000256" key="2">
    <source>
        <dbReference type="ARBA" id="ARBA00022448"/>
    </source>
</evidence>
<evidence type="ECO:0000256" key="3">
    <source>
        <dbReference type="ARBA" id="ARBA00022692"/>
    </source>
</evidence>
<feature type="transmembrane region" description="Helical" evidence="8">
    <location>
        <begin position="67"/>
        <end position="91"/>
    </location>
</feature>
<dbReference type="SMART" id="SM00382">
    <property type="entry name" value="AAA"/>
    <property type="match status" value="1"/>
</dbReference>
<organism evidence="11 12">
    <name type="scientific">Mycolicibacterium frederiksbergense</name>
    <dbReference type="NCBI Taxonomy" id="117567"/>
    <lineage>
        <taxon>Bacteria</taxon>
        <taxon>Bacillati</taxon>
        <taxon>Actinomycetota</taxon>
        <taxon>Actinomycetes</taxon>
        <taxon>Mycobacteriales</taxon>
        <taxon>Mycobacteriaceae</taxon>
        <taxon>Mycolicibacterium</taxon>
    </lineage>
</organism>
<evidence type="ECO:0000256" key="5">
    <source>
        <dbReference type="ARBA" id="ARBA00022840"/>
    </source>
</evidence>
<keyword evidence="12" id="KW-1185">Reference proteome</keyword>
<keyword evidence="3 8" id="KW-0812">Transmembrane</keyword>
<dbReference type="AlphaFoldDB" id="A0A6H0SCL5"/>
<dbReference type="InterPro" id="IPR027417">
    <property type="entry name" value="P-loop_NTPase"/>
</dbReference>
<evidence type="ECO:0000256" key="1">
    <source>
        <dbReference type="ARBA" id="ARBA00004651"/>
    </source>
</evidence>
<feature type="transmembrane region" description="Helical" evidence="8">
    <location>
        <begin position="20"/>
        <end position="42"/>
    </location>
</feature>
<dbReference type="GO" id="GO:0005524">
    <property type="term" value="F:ATP binding"/>
    <property type="evidence" value="ECO:0007669"/>
    <property type="project" value="UniProtKB-KW"/>
</dbReference>
<keyword evidence="6 8" id="KW-1133">Transmembrane helix</keyword>
<evidence type="ECO:0000313" key="11">
    <source>
        <dbReference type="EMBL" id="QIV84321.1"/>
    </source>
</evidence>
<gene>
    <name evidence="11" type="ORF">EXE63_28180</name>
</gene>
<feature type="domain" description="ABC transporter" evidence="9">
    <location>
        <begin position="426"/>
        <end position="635"/>
    </location>
</feature>
<keyword evidence="2" id="KW-0813">Transport</keyword>
<feature type="transmembrane region" description="Helical" evidence="8">
    <location>
        <begin position="244"/>
        <end position="267"/>
    </location>
</feature>
<dbReference type="GO" id="GO:0140359">
    <property type="term" value="F:ABC-type transporter activity"/>
    <property type="evidence" value="ECO:0007669"/>
    <property type="project" value="InterPro"/>
</dbReference>
<evidence type="ECO:0000256" key="8">
    <source>
        <dbReference type="SAM" id="Phobius"/>
    </source>
</evidence>
<feature type="domain" description="ABC transmembrane type-1" evidence="10">
    <location>
        <begin position="68"/>
        <end position="392"/>
    </location>
</feature>
<dbReference type="InterPro" id="IPR003439">
    <property type="entry name" value="ABC_transporter-like_ATP-bd"/>
</dbReference>
<dbReference type="SUPFAM" id="SSF90123">
    <property type="entry name" value="ABC transporter transmembrane region"/>
    <property type="match status" value="1"/>
</dbReference>
<dbReference type="EMBL" id="CP038799">
    <property type="protein sequence ID" value="QIV84321.1"/>
    <property type="molecule type" value="Genomic_DNA"/>
</dbReference>
<evidence type="ECO:0000259" key="10">
    <source>
        <dbReference type="PROSITE" id="PS50929"/>
    </source>
</evidence>
<dbReference type="GO" id="GO:0016887">
    <property type="term" value="F:ATP hydrolysis activity"/>
    <property type="evidence" value="ECO:0007669"/>
    <property type="project" value="InterPro"/>
</dbReference>
<reference evidence="11 12" key="1">
    <citation type="submission" date="2019-04" db="EMBL/GenBank/DDBJ databases">
        <title>Draft, Whole-Genome Sequence of the Anthracene-degrading Mycobacterium frederiksbergense LB501T, Isolated from a Polycyclic Aromatic Hydrocarbon (PAH)-Contaminated Soil.</title>
        <authorList>
            <person name="Augelletti F."/>
        </authorList>
    </citation>
    <scope>NUCLEOTIDE SEQUENCE [LARGE SCALE GENOMIC DNA]</scope>
    <source>
        <strain evidence="11 12">LB 501T</strain>
    </source>
</reference>
<feature type="transmembrane region" description="Helical" evidence="8">
    <location>
        <begin position="212"/>
        <end position="232"/>
    </location>
</feature>
<dbReference type="Proteomes" id="UP000501849">
    <property type="component" value="Chromosome"/>
</dbReference>
<keyword evidence="5 11" id="KW-0067">ATP-binding</keyword>
<dbReference type="InterPro" id="IPR050835">
    <property type="entry name" value="ABC_transporter_sub-D"/>
</dbReference>
<accession>A0A6H0SCL5</accession>
<evidence type="ECO:0000313" key="12">
    <source>
        <dbReference type="Proteomes" id="UP000501849"/>
    </source>
</evidence>
<dbReference type="InterPro" id="IPR003593">
    <property type="entry name" value="AAA+_ATPase"/>
</dbReference>
<feature type="transmembrane region" description="Helical" evidence="8">
    <location>
        <begin position="125"/>
        <end position="145"/>
    </location>
</feature>
<keyword evidence="4" id="KW-0547">Nucleotide-binding</keyword>
<dbReference type="SUPFAM" id="SSF52540">
    <property type="entry name" value="P-loop containing nucleoside triphosphate hydrolases"/>
    <property type="match status" value="1"/>
</dbReference>
<name>A0A6H0SCL5_9MYCO</name>
<dbReference type="InterPro" id="IPR011527">
    <property type="entry name" value="ABC1_TM_dom"/>
</dbReference>
<evidence type="ECO:0000256" key="4">
    <source>
        <dbReference type="ARBA" id="ARBA00022741"/>
    </source>
</evidence>
<dbReference type="InterPro" id="IPR025662">
    <property type="entry name" value="Sigma_54_int_dom_ATP-bd_1"/>
</dbReference>
<dbReference type="PROSITE" id="PS50893">
    <property type="entry name" value="ABC_TRANSPORTER_2"/>
    <property type="match status" value="1"/>
</dbReference>
<dbReference type="PROSITE" id="PS00211">
    <property type="entry name" value="ABC_TRANSPORTER_1"/>
    <property type="match status" value="1"/>
</dbReference>
<dbReference type="Pfam" id="PF00005">
    <property type="entry name" value="ABC_tran"/>
    <property type="match status" value="1"/>
</dbReference>
<dbReference type="InterPro" id="IPR036640">
    <property type="entry name" value="ABC1_TM_sf"/>
</dbReference>
<dbReference type="GO" id="GO:0005886">
    <property type="term" value="C:plasma membrane"/>
    <property type="evidence" value="ECO:0007669"/>
    <property type="project" value="UniProtKB-SubCell"/>
</dbReference>
<dbReference type="PANTHER" id="PTHR11384:SF59">
    <property type="entry name" value="LYSOSOMAL COBALAMIN TRANSPORTER ABCD4"/>
    <property type="match status" value="1"/>
</dbReference>
<sequence>MDTATLGPSIDWSTEFGHSALWVLEAFGITAACLAVVIAVVARRAEWGRQFVRITGRFFTGRGSVQVWLLVGTLLLSTIIAVRLSVLISYYTNDLFTALQMAFQGSGTDDDALKADGIAHFWDALLIYLVLALLFMARYFADLYLTQRFLIRWRLWLTRHVLDDWLDGHAYFRGRFIRDAVDNPDQRIQADVDIVTTGSADPNNPAHGSNHILLFGAIESMLTVASFGVILWNLSGPLNLLGIVIPRALFWTVIVYVLAATVVAFWIGRPLIRLSFRNELRNAGFRFAMIRLKQAAAGVGLYRGEPAERRMLEERLGGVIGNYRRWLNRMMLFLGWNVSMSQAINPLPYVVQAQRLFAQQISFGDVMQSATAFHAIHDGLSFFRTSYDVFAGFRAALIRLDGLLDANRRARAMPGIDYVPATDDGVRLRGVEVHTPDGRQLVDGLDLTLEPGATLLVTGQSGVGKSVLLQSLVGLWPYTSGHAQYPLNCMFIPQVPYLPLGTLRAVVAYPHDREMFGDEAIQRALLQVVLPHLVLQLGDTRDWAAILSPGEQQRIAFARVLLQRPPMVCLDESTSALDEGLELTLYQLLRAELPDTTLVSVSHRHTVHRFHEQRLDLLGDGRWDATTLQPPLDRF</sequence>
<dbReference type="PROSITE" id="PS50929">
    <property type="entry name" value="ABC_TM1F"/>
    <property type="match status" value="1"/>
</dbReference>
<dbReference type="PROSITE" id="PS00675">
    <property type="entry name" value="SIGMA54_INTERACT_1"/>
    <property type="match status" value="1"/>
</dbReference>
<proteinExistence type="predicted"/>